<keyword evidence="4" id="KW-1185">Reference proteome</keyword>
<feature type="compositionally biased region" description="Basic and acidic residues" evidence="1">
    <location>
        <begin position="100"/>
        <end position="114"/>
    </location>
</feature>
<evidence type="ECO:0000313" key="4">
    <source>
        <dbReference type="Proteomes" id="UP000266723"/>
    </source>
</evidence>
<feature type="region of interest" description="Disordered" evidence="1">
    <location>
        <begin position="15"/>
        <end position="121"/>
    </location>
</feature>
<evidence type="ECO:0000313" key="2">
    <source>
        <dbReference type="EMBL" id="KAF3531839.1"/>
    </source>
</evidence>
<sequence length="121" mass="13499">MISTKLATFSVYEAQTTKGGDSNTYRGLANQSRNVRNATRRLEPHPKLSKSSLQPPTKPAERRVVSVATPWKEASKPTQESQQHHRMKNKTNTRAQGCELGRDADSETANDSRKPSKHLSL</sequence>
<comment type="caution">
    <text evidence="2">The sequence shown here is derived from an EMBL/GenBank/DDBJ whole genome shotgun (WGS) entry which is preliminary data.</text>
</comment>
<protein>
    <recommendedName>
        <fullName evidence="5">DUF4005 domain-containing protein</fullName>
    </recommendedName>
</protein>
<reference evidence="2" key="1">
    <citation type="submission" date="2019-12" db="EMBL/GenBank/DDBJ databases">
        <authorList>
            <person name="Studholme D.J."/>
            <person name="Sarris P."/>
        </authorList>
    </citation>
    <scope>NUCLEOTIDE SEQUENCE</scope>
    <source>
        <strain evidence="2">PFS-1207/04</strain>
        <tissue evidence="2">Leaf</tissue>
    </source>
</reference>
<name>A0ABQ7BHV2_BRACR</name>
<dbReference type="Proteomes" id="UP000266723">
    <property type="component" value="Unassembled WGS sequence"/>
</dbReference>
<evidence type="ECO:0000256" key="1">
    <source>
        <dbReference type="SAM" id="MobiDB-lite"/>
    </source>
</evidence>
<feature type="compositionally biased region" description="Polar residues" evidence="1">
    <location>
        <begin position="15"/>
        <end position="37"/>
    </location>
</feature>
<gene>
    <name evidence="3" type="ORF">DY000_02005324</name>
    <name evidence="2" type="ORF">DY000_02037848</name>
</gene>
<dbReference type="EMBL" id="QGKV02000832">
    <property type="protein sequence ID" value="KAF3547993.1"/>
    <property type="molecule type" value="Genomic_DNA"/>
</dbReference>
<proteinExistence type="predicted"/>
<accession>A0ABQ7BHV2</accession>
<evidence type="ECO:0008006" key="5">
    <source>
        <dbReference type="Google" id="ProtNLM"/>
    </source>
</evidence>
<dbReference type="EMBL" id="QGKV02001507">
    <property type="protein sequence ID" value="KAF3531839.1"/>
    <property type="molecule type" value="Genomic_DNA"/>
</dbReference>
<evidence type="ECO:0000313" key="3">
    <source>
        <dbReference type="EMBL" id="KAF3547993.1"/>
    </source>
</evidence>
<reference evidence="2 4" key="2">
    <citation type="journal article" date="2020" name="BMC Genomics">
        <title>Intraspecific diversification of the crop wild relative Brassica cretica Lam. using demographic model selection.</title>
        <authorList>
            <person name="Kioukis A."/>
            <person name="Michalopoulou V.A."/>
            <person name="Briers L."/>
            <person name="Pirintsos S."/>
            <person name="Studholme D.J."/>
            <person name="Pavlidis P."/>
            <person name="Sarris P.F."/>
        </authorList>
    </citation>
    <scope>NUCLEOTIDE SEQUENCE [LARGE SCALE GENOMIC DNA]</scope>
    <source>
        <strain evidence="4">cv. PFS-1207/04</strain>
        <strain evidence="2">PFS-1207/04</strain>
    </source>
</reference>
<organism evidence="2 4">
    <name type="scientific">Brassica cretica</name>
    <name type="common">Mustard</name>
    <dbReference type="NCBI Taxonomy" id="69181"/>
    <lineage>
        <taxon>Eukaryota</taxon>
        <taxon>Viridiplantae</taxon>
        <taxon>Streptophyta</taxon>
        <taxon>Embryophyta</taxon>
        <taxon>Tracheophyta</taxon>
        <taxon>Spermatophyta</taxon>
        <taxon>Magnoliopsida</taxon>
        <taxon>eudicotyledons</taxon>
        <taxon>Gunneridae</taxon>
        <taxon>Pentapetalae</taxon>
        <taxon>rosids</taxon>
        <taxon>malvids</taxon>
        <taxon>Brassicales</taxon>
        <taxon>Brassicaceae</taxon>
        <taxon>Brassiceae</taxon>
        <taxon>Brassica</taxon>
    </lineage>
</organism>